<evidence type="ECO:0000259" key="1">
    <source>
        <dbReference type="Pfam" id="PF07589"/>
    </source>
</evidence>
<evidence type="ECO:0000313" key="2">
    <source>
        <dbReference type="EMBL" id="GAG11938.1"/>
    </source>
</evidence>
<dbReference type="InterPro" id="IPR013424">
    <property type="entry name" value="Ice-binding_C"/>
</dbReference>
<feature type="non-terminal residue" evidence="2">
    <location>
        <position position="1"/>
    </location>
</feature>
<dbReference type="NCBIfam" id="TIGR02595">
    <property type="entry name" value="PEP_CTERM"/>
    <property type="match status" value="1"/>
</dbReference>
<dbReference type="AlphaFoldDB" id="X0VHI8"/>
<proteinExistence type="predicted"/>
<comment type="caution">
    <text evidence="2">The sequence shown here is derived from an EMBL/GenBank/DDBJ whole genome shotgun (WGS) entry which is preliminary data.</text>
</comment>
<feature type="domain" description="Ice-binding protein C-terminal" evidence="1">
    <location>
        <begin position="146"/>
        <end position="169"/>
    </location>
</feature>
<organism evidence="2">
    <name type="scientific">marine sediment metagenome</name>
    <dbReference type="NCBI Taxonomy" id="412755"/>
    <lineage>
        <taxon>unclassified sequences</taxon>
        <taxon>metagenomes</taxon>
        <taxon>ecological metagenomes</taxon>
    </lineage>
</organism>
<protein>
    <recommendedName>
        <fullName evidence="1">Ice-binding protein C-terminal domain-containing protein</fullName>
    </recommendedName>
</protein>
<dbReference type="EMBL" id="BARS01022173">
    <property type="protein sequence ID" value="GAG11938.1"/>
    <property type="molecule type" value="Genomic_DNA"/>
</dbReference>
<gene>
    <name evidence="2" type="ORF">S01H1_35476</name>
</gene>
<reference evidence="2" key="1">
    <citation type="journal article" date="2014" name="Front. Microbiol.">
        <title>High frequency of phylogenetically diverse reductive dehalogenase-homologous genes in deep subseafloor sedimentary metagenomes.</title>
        <authorList>
            <person name="Kawai M."/>
            <person name="Futagami T."/>
            <person name="Toyoda A."/>
            <person name="Takaki Y."/>
            <person name="Nishi S."/>
            <person name="Hori S."/>
            <person name="Arai W."/>
            <person name="Tsubouchi T."/>
            <person name="Morono Y."/>
            <person name="Uchiyama I."/>
            <person name="Ito T."/>
            <person name="Fujiyama A."/>
            <person name="Inagaki F."/>
            <person name="Takami H."/>
        </authorList>
    </citation>
    <scope>NUCLEOTIDE SEQUENCE</scope>
    <source>
        <strain evidence="2">Expedition CK06-06</strain>
    </source>
</reference>
<dbReference type="InterPro" id="IPR013320">
    <property type="entry name" value="ConA-like_dom_sf"/>
</dbReference>
<dbReference type="Pfam" id="PF07589">
    <property type="entry name" value="PEP-CTERM"/>
    <property type="match status" value="1"/>
</dbReference>
<sequence length="171" mass="18683">DTYTSGVTVSYWMKTGETSGDTYPVQYDEKPNAADIQQFGYNASATDTRTYVVIAGTVLTATSDWGAVIEAKGDVWTHIGMVYDPANTGAEAALYIDDVEKETWNMSPTAWNFARGSINITTAYDGQIDELLILKGVWTDFSNGYSIPEPATMALLGVGGSLVMLRRRRRA</sequence>
<name>X0VHI8_9ZZZZ</name>
<dbReference type="Gene3D" id="2.60.120.200">
    <property type="match status" value="1"/>
</dbReference>
<dbReference type="SUPFAM" id="SSF49899">
    <property type="entry name" value="Concanavalin A-like lectins/glucanases"/>
    <property type="match status" value="1"/>
</dbReference>
<accession>X0VHI8</accession>